<dbReference type="SUPFAM" id="SSF55469">
    <property type="entry name" value="FMN-dependent nitroreductase-like"/>
    <property type="match status" value="1"/>
</dbReference>
<reference evidence="6" key="1">
    <citation type="journal article" date="2019" name="Int. J. Syst. Evol. Microbiol.">
        <title>The Global Catalogue of Microorganisms (GCM) 10K type strain sequencing project: providing services to taxonomists for standard genome sequencing and annotation.</title>
        <authorList>
            <consortium name="The Broad Institute Genomics Platform"/>
            <consortium name="The Broad Institute Genome Sequencing Center for Infectious Disease"/>
            <person name="Wu L."/>
            <person name="Ma J."/>
        </authorList>
    </citation>
    <scope>NUCLEOTIDE SEQUENCE [LARGE SCALE GENOMIC DNA]</scope>
    <source>
        <strain evidence="6">KCTC 42730</strain>
    </source>
</reference>
<keyword evidence="6" id="KW-1185">Reference proteome</keyword>
<dbReference type="PANTHER" id="PTHR23026">
    <property type="entry name" value="NADPH NITROREDUCTASE"/>
    <property type="match status" value="1"/>
</dbReference>
<dbReference type="InterPro" id="IPR000415">
    <property type="entry name" value="Nitroreductase-like"/>
</dbReference>
<dbReference type="CDD" id="cd02062">
    <property type="entry name" value="Nitro_FMN_reductase"/>
    <property type="match status" value="1"/>
</dbReference>
<gene>
    <name evidence="5" type="ORF">ACFOEE_11140</name>
</gene>
<keyword evidence="1" id="KW-0285">Flavoprotein</keyword>
<dbReference type="PANTHER" id="PTHR23026:SF90">
    <property type="entry name" value="IODOTYROSINE DEIODINASE 1"/>
    <property type="match status" value="1"/>
</dbReference>
<evidence type="ECO:0000259" key="4">
    <source>
        <dbReference type="Pfam" id="PF00881"/>
    </source>
</evidence>
<organism evidence="5 6">
    <name type="scientific">Pseudoalteromonas fenneropenaei</name>
    <dbReference type="NCBI Taxonomy" id="1737459"/>
    <lineage>
        <taxon>Bacteria</taxon>
        <taxon>Pseudomonadati</taxon>
        <taxon>Pseudomonadota</taxon>
        <taxon>Gammaproteobacteria</taxon>
        <taxon>Alteromonadales</taxon>
        <taxon>Pseudoalteromonadaceae</taxon>
        <taxon>Pseudoalteromonas</taxon>
    </lineage>
</organism>
<evidence type="ECO:0000313" key="6">
    <source>
        <dbReference type="Proteomes" id="UP001595453"/>
    </source>
</evidence>
<evidence type="ECO:0000256" key="1">
    <source>
        <dbReference type="ARBA" id="ARBA00022630"/>
    </source>
</evidence>
<evidence type="ECO:0000256" key="2">
    <source>
        <dbReference type="ARBA" id="ARBA00022643"/>
    </source>
</evidence>
<evidence type="ECO:0000313" key="5">
    <source>
        <dbReference type="EMBL" id="MFC3033077.1"/>
    </source>
</evidence>
<dbReference type="Gene3D" id="3.40.109.10">
    <property type="entry name" value="NADH Oxidase"/>
    <property type="match status" value="1"/>
</dbReference>
<dbReference type="Proteomes" id="UP001595453">
    <property type="component" value="Unassembled WGS sequence"/>
</dbReference>
<keyword evidence="2" id="KW-0288">FMN</keyword>
<dbReference type="InterPro" id="IPR029479">
    <property type="entry name" value="Nitroreductase"/>
</dbReference>
<protein>
    <submittedName>
        <fullName evidence="5">Nitroreductase family protein</fullName>
    </submittedName>
</protein>
<accession>A0ABV7CKC8</accession>
<dbReference type="EMBL" id="JBHRSD010000017">
    <property type="protein sequence ID" value="MFC3033077.1"/>
    <property type="molecule type" value="Genomic_DNA"/>
</dbReference>
<comment type="caution">
    <text evidence="5">The sequence shown here is derived from an EMBL/GenBank/DDBJ whole genome shotgun (WGS) entry which is preliminary data.</text>
</comment>
<dbReference type="Pfam" id="PF00881">
    <property type="entry name" value="Nitroreductase"/>
    <property type="match status" value="2"/>
</dbReference>
<evidence type="ECO:0000256" key="3">
    <source>
        <dbReference type="ARBA" id="ARBA00023002"/>
    </source>
</evidence>
<name>A0ABV7CKC8_9GAMM</name>
<keyword evidence="3" id="KW-0560">Oxidoreductase</keyword>
<feature type="domain" description="Nitroreductase" evidence="4">
    <location>
        <begin position="233"/>
        <end position="320"/>
    </location>
</feature>
<feature type="domain" description="Nitroreductase" evidence="4">
    <location>
        <begin position="176"/>
        <end position="227"/>
    </location>
</feature>
<dbReference type="InterPro" id="IPR050627">
    <property type="entry name" value="Nitroreductase/BluB"/>
</dbReference>
<dbReference type="RefSeq" id="WP_377124186.1">
    <property type="nucleotide sequence ID" value="NZ_JBHRSD010000017.1"/>
</dbReference>
<proteinExistence type="predicted"/>
<sequence length="346" mass="39997">MFHFKKLIIRSIDLFRDAIKPLFAKYSFLSRLYYLLFDQSFAFEQQAILKGQVQYKRQSGVQQYSSSLLRRNIHRLEKGLIMRPRKPIFALDYITETIEIYKLVKTRAEFDLEELKWAESVLTEYFSIVDRHPKVDFLREQFESLCISIDSSFKPYPSTERYKHTVKYDEFLALAKARRSVRWFDPESVDLILVKKAIEIGLQAPSACNRQSYEFMLIDDAETLTKVVQLPGGTSGFADNIPLLIAVIGDLSCYPMARDRHLIYIDSSLASMQFMLALETLGLSSCAINWPELKKLDKRVNKLLALPQYKRVVMFIAVGHAMADGEIPYSQKKSVELVIETGVDKN</sequence>